<keyword evidence="1" id="KW-0812">Transmembrane</keyword>
<keyword evidence="1" id="KW-1133">Transmembrane helix</keyword>
<evidence type="ECO:0000256" key="1">
    <source>
        <dbReference type="SAM" id="Phobius"/>
    </source>
</evidence>
<keyword evidence="1" id="KW-0472">Membrane</keyword>
<comment type="caution">
    <text evidence="2">The sequence shown here is derived from an EMBL/GenBank/DDBJ whole genome shotgun (WGS) entry which is preliminary data.</text>
</comment>
<reference evidence="2" key="1">
    <citation type="submission" date="2019-04" db="EMBL/GenBank/DDBJ databases">
        <title>Sequencing of skin fungus with MAO and IRED activity.</title>
        <authorList>
            <person name="Marsaioli A.J."/>
            <person name="Bonatto J.M.C."/>
            <person name="Reis Junior O."/>
        </authorList>
    </citation>
    <scope>NUCLEOTIDE SEQUENCE</scope>
    <source>
        <strain evidence="2">28M1</strain>
    </source>
</reference>
<evidence type="ECO:0000313" key="3">
    <source>
        <dbReference type="Proteomes" id="UP000758155"/>
    </source>
</evidence>
<name>A0A9P5BWS2_9PLEO</name>
<dbReference type="Proteomes" id="UP000758155">
    <property type="component" value="Unassembled WGS sequence"/>
</dbReference>
<keyword evidence="3" id="KW-1185">Reference proteome</keyword>
<protein>
    <submittedName>
        <fullName evidence="2">Uncharacterized protein</fullName>
    </submittedName>
</protein>
<dbReference type="AlphaFoldDB" id="A0A9P5BWS2"/>
<accession>A0A9P5BWS2</accession>
<sequence>MLEVFAFLMATPTATLIIAYATAYLAIMMSNRNCKAGQALREVTKQWQTRDEIHDYSSRAPPPPNRAPIILGPEDLHSLNQHAKFASLKRPKVSKRPRVQKLYS</sequence>
<evidence type="ECO:0000313" key="2">
    <source>
        <dbReference type="EMBL" id="KAF3032901.1"/>
    </source>
</evidence>
<dbReference type="EMBL" id="SWKV01000090">
    <property type="protein sequence ID" value="KAF3032901.1"/>
    <property type="molecule type" value="Genomic_DNA"/>
</dbReference>
<proteinExistence type="predicted"/>
<gene>
    <name evidence="2" type="ORF">E8E12_001222</name>
</gene>
<feature type="transmembrane region" description="Helical" evidence="1">
    <location>
        <begin position="6"/>
        <end position="27"/>
    </location>
</feature>
<organism evidence="2 3">
    <name type="scientific">Didymella heteroderae</name>
    <dbReference type="NCBI Taxonomy" id="1769908"/>
    <lineage>
        <taxon>Eukaryota</taxon>
        <taxon>Fungi</taxon>
        <taxon>Dikarya</taxon>
        <taxon>Ascomycota</taxon>
        <taxon>Pezizomycotina</taxon>
        <taxon>Dothideomycetes</taxon>
        <taxon>Pleosporomycetidae</taxon>
        <taxon>Pleosporales</taxon>
        <taxon>Pleosporineae</taxon>
        <taxon>Didymellaceae</taxon>
        <taxon>Didymella</taxon>
    </lineage>
</organism>